<evidence type="ECO:0000313" key="2">
    <source>
        <dbReference type="EMBL" id="CAC5398207.1"/>
    </source>
</evidence>
<keyword evidence="3" id="KW-1185">Reference proteome</keyword>
<reference evidence="2 3" key="1">
    <citation type="submission" date="2020-06" db="EMBL/GenBank/DDBJ databases">
        <authorList>
            <person name="Li R."/>
            <person name="Bekaert M."/>
        </authorList>
    </citation>
    <scope>NUCLEOTIDE SEQUENCE [LARGE SCALE GENOMIC DNA]</scope>
    <source>
        <strain evidence="3">wild</strain>
    </source>
</reference>
<dbReference type="EMBL" id="CACVKT020005842">
    <property type="protein sequence ID" value="CAC5398207.1"/>
    <property type="molecule type" value="Genomic_DNA"/>
</dbReference>
<accession>A0A6J8CSB3</accession>
<sequence>MLQIGTPEAKRKEEGQKEHHQGKLQISLPHLRRNYSESEKQCQKHGKKYRNNSDFRAKEYISVKGNTIKEKTLKLKDCSIVDLNVVLNVKDEQRLQIFQAFWSLENNERKKDFIVTNTNQKKTRTYIDEGNELVKKREMFIDRIPLSWMEADYSMQTFFLDDFRH</sequence>
<evidence type="ECO:0000256" key="1">
    <source>
        <dbReference type="SAM" id="MobiDB-lite"/>
    </source>
</evidence>
<dbReference type="Proteomes" id="UP000507470">
    <property type="component" value="Unassembled WGS sequence"/>
</dbReference>
<protein>
    <submittedName>
        <fullName evidence="2">Uncharacterized protein</fullName>
    </submittedName>
</protein>
<feature type="region of interest" description="Disordered" evidence="1">
    <location>
        <begin position="1"/>
        <end position="30"/>
    </location>
</feature>
<proteinExistence type="predicted"/>
<evidence type="ECO:0000313" key="3">
    <source>
        <dbReference type="Proteomes" id="UP000507470"/>
    </source>
</evidence>
<feature type="compositionally biased region" description="Basic and acidic residues" evidence="1">
    <location>
        <begin position="8"/>
        <end position="21"/>
    </location>
</feature>
<gene>
    <name evidence="2" type="ORF">MCOR_32591</name>
</gene>
<name>A0A6J8CSB3_MYTCO</name>
<organism evidence="2 3">
    <name type="scientific">Mytilus coruscus</name>
    <name type="common">Sea mussel</name>
    <dbReference type="NCBI Taxonomy" id="42192"/>
    <lineage>
        <taxon>Eukaryota</taxon>
        <taxon>Metazoa</taxon>
        <taxon>Spiralia</taxon>
        <taxon>Lophotrochozoa</taxon>
        <taxon>Mollusca</taxon>
        <taxon>Bivalvia</taxon>
        <taxon>Autobranchia</taxon>
        <taxon>Pteriomorphia</taxon>
        <taxon>Mytilida</taxon>
        <taxon>Mytiloidea</taxon>
        <taxon>Mytilidae</taxon>
        <taxon>Mytilinae</taxon>
        <taxon>Mytilus</taxon>
    </lineage>
</organism>
<dbReference type="AlphaFoldDB" id="A0A6J8CSB3"/>